<evidence type="ECO:0000313" key="3">
    <source>
        <dbReference type="EMBL" id="KAF5235982.1"/>
    </source>
</evidence>
<keyword evidence="2" id="KW-0812">Transmembrane</keyword>
<evidence type="ECO:0000256" key="1">
    <source>
        <dbReference type="SAM" id="MobiDB-lite"/>
    </source>
</evidence>
<dbReference type="EMBL" id="JAAMOD010000189">
    <property type="protein sequence ID" value="KAF5235982.1"/>
    <property type="molecule type" value="Genomic_DNA"/>
</dbReference>
<sequence>MLEPFFAAPTPSVVDPVKTKSRARKPGPRQQGPKKFEFVSSGPVGKPAPETRKFIRSHVMRGKNTKKTPAVQPNQDDVEEIHRPAPLAVTSFTEESLWTVGHTHSRGDRAWIQSPSLIAHLIKPPPDLELFTFATPLDQTSRYFIYRFLTTIKDTLYPAEWCVDSDYQKACWFHWLLEDPAYLHCVCFMVSAYQDLIAAQGRGKHAGWAGECSLSTRNRLRHTIKLLQDRLQDPKKQMDDTTTATIVSLATMADAMEDPQAFEAHSNGLRRIVKMRGGLEGYTHNRQLQIKLCRVDLGWSIRNGCKPEIYSGRPAWEPLLEAFGTVASSFEIQEPSLNFMNIYYTWDWRLQNAFKDLRDFSALANKLSPGAQKLKPEAFQEIMLSIQYRLLQLDFSSHPDPLQEALRVGLLAYESTIFLQIQKTKLKSESFEIQLREAIQGIPVQGEAVANVKLWLLLVGAIMVFEGTEEWLVQSILSLAGRQGWDEVRERVREVMWIDVIHDGPGKEAYQAAQPHEASIVCEWPKSLFFAKDLHLYLVCNAQLFSNHHQLPAPKQHPFTHQPTSHLTTTLSTTPQLVKMDERARTNARKERDLQRERIFDQTKPIRFTTPNTKIADRRPVEQWQLNETNTGISDMASQLNNIREEIAGFRDQIGPMDAGHDAVESRPATDGQVSLPQKAMRFFWRLFSLFALVLVIAMILYLVVYHVCDDWNFGGYLLDLLDIDYPHFF</sequence>
<evidence type="ECO:0000313" key="4">
    <source>
        <dbReference type="Proteomes" id="UP000537989"/>
    </source>
</evidence>
<organism evidence="3 4">
    <name type="scientific">Fusarium austroamericanum</name>
    <dbReference type="NCBI Taxonomy" id="282268"/>
    <lineage>
        <taxon>Eukaryota</taxon>
        <taxon>Fungi</taxon>
        <taxon>Dikarya</taxon>
        <taxon>Ascomycota</taxon>
        <taxon>Pezizomycotina</taxon>
        <taxon>Sordariomycetes</taxon>
        <taxon>Hypocreomycetidae</taxon>
        <taxon>Hypocreales</taxon>
        <taxon>Nectriaceae</taxon>
        <taxon>Fusarium</taxon>
    </lineage>
</organism>
<evidence type="ECO:0000256" key="2">
    <source>
        <dbReference type="SAM" id="Phobius"/>
    </source>
</evidence>
<protein>
    <submittedName>
        <fullName evidence="3">Uncharacterized protein</fullName>
    </submittedName>
</protein>
<reference evidence="3 4" key="1">
    <citation type="submission" date="2020-02" db="EMBL/GenBank/DDBJ databases">
        <title>Identification and distribution of gene clusters putatively required for synthesis of sphingolipid metabolism inhibitors in phylogenetically diverse species of the filamentous fungus Fusarium.</title>
        <authorList>
            <person name="Kim H.-S."/>
            <person name="Busman M."/>
            <person name="Brown D.W."/>
            <person name="Divon H."/>
            <person name="Uhlig S."/>
            <person name="Proctor R.H."/>
        </authorList>
    </citation>
    <scope>NUCLEOTIDE SEQUENCE [LARGE SCALE GENOMIC DNA]</scope>
    <source>
        <strain evidence="3 4">NRRL 2903</strain>
    </source>
</reference>
<feature type="region of interest" description="Disordered" evidence="1">
    <location>
        <begin position="1"/>
        <end position="51"/>
    </location>
</feature>
<dbReference type="AlphaFoldDB" id="A0AAN6BZF3"/>
<name>A0AAN6BZF3_FUSAU</name>
<dbReference type="PANTHER" id="PTHR37540">
    <property type="entry name" value="TRANSCRIPTION FACTOR (ACR-2), PUTATIVE-RELATED-RELATED"/>
    <property type="match status" value="1"/>
</dbReference>
<comment type="caution">
    <text evidence="3">The sequence shown here is derived from an EMBL/GenBank/DDBJ whole genome shotgun (WGS) entry which is preliminary data.</text>
</comment>
<feature type="transmembrane region" description="Helical" evidence="2">
    <location>
        <begin position="683"/>
        <end position="705"/>
    </location>
</feature>
<keyword evidence="4" id="KW-1185">Reference proteome</keyword>
<gene>
    <name evidence="3" type="ORF">FAUST_6817</name>
</gene>
<proteinExistence type="predicted"/>
<keyword evidence="2" id="KW-0472">Membrane</keyword>
<dbReference type="Proteomes" id="UP000537989">
    <property type="component" value="Unassembled WGS sequence"/>
</dbReference>
<keyword evidence="2" id="KW-1133">Transmembrane helix</keyword>
<accession>A0AAN6BZF3</accession>